<dbReference type="PROSITE" id="PS50056">
    <property type="entry name" value="TYR_PHOSPHATASE_2"/>
    <property type="match status" value="1"/>
</dbReference>
<sequence>MTILEIEGVFNVRDVGGMPANGGRIRSGALLRAGQLSGATTSGAAALRARVQHIVDLRDGEEVAAEPSEIEGPDTTHLPLFLGSVRSFFEADTSLDDLYLHLLEESGERLADAIRIIAAGERTLVHCTVGKDRTGVTVALALSAVGADREAVIADYALTESQLPAQRSQRIADYLRTQHPEAVHAVALATQSPAPVMRRLLEQVDERWGSAAGYLRAQGMTDAELAALSAALVEDASEPSTSSLPS</sequence>
<feature type="domain" description="Tyrosine specific protein phosphatases" evidence="1">
    <location>
        <begin position="108"/>
        <end position="142"/>
    </location>
</feature>
<dbReference type="Proteomes" id="UP000436027">
    <property type="component" value="Unassembled WGS sequence"/>
</dbReference>
<name>A0AAD3X450_MICMQ</name>
<dbReference type="PROSITE" id="PS00383">
    <property type="entry name" value="TYR_PHOSPHATASE_1"/>
    <property type="match status" value="1"/>
</dbReference>
<reference evidence="2 3" key="1">
    <citation type="submission" date="2019-09" db="EMBL/GenBank/DDBJ databases">
        <title>Whole genome sequencing of Microbacterium maritypicum.</title>
        <authorList>
            <person name="Lenchi N."/>
        </authorList>
    </citation>
    <scope>NUCLEOTIDE SEQUENCE [LARGE SCALE GENOMIC DNA]</scope>
    <source>
        <strain evidence="2 3">DSM 12512</strain>
    </source>
</reference>
<dbReference type="Pfam" id="PF13350">
    <property type="entry name" value="Y_phosphatase3"/>
    <property type="match status" value="1"/>
</dbReference>
<dbReference type="AlphaFoldDB" id="A0AAD3X450"/>
<dbReference type="SUPFAM" id="SSF52799">
    <property type="entry name" value="(Phosphotyrosine protein) phosphatases II"/>
    <property type="match status" value="1"/>
</dbReference>
<evidence type="ECO:0000313" key="3">
    <source>
        <dbReference type="Proteomes" id="UP000436027"/>
    </source>
</evidence>
<dbReference type="InterPro" id="IPR016130">
    <property type="entry name" value="Tyr_Pase_AS"/>
</dbReference>
<dbReference type="EMBL" id="WAAQ01000001">
    <property type="protein sequence ID" value="KAB1887006.1"/>
    <property type="molecule type" value="Genomic_DNA"/>
</dbReference>
<evidence type="ECO:0000313" key="2">
    <source>
        <dbReference type="EMBL" id="KAB1887006.1"/>
    </source>
</evidence>
<organism evidence="2 3">
    <name type="scientific">Microbacterium maritypicum</name>
    <name type="common">Microbacterium liquefaciens</name>
    <dbReference type="NCBI Taxonomy" id="33918"/>
    <lineage>
        <taxon>Bacteria</taxon>
        <taxon>Bacillati</taxon>
        <taxon>Actinomycetota</taxon>
        <taxon>Actinomycetes</taxon>
        <taxon>Micrococcales</taxon>
        <taxon>Microbacteriaceae</taxon>
        <taxon>Microbacterium</taxon>
    </lineage>
</organism>
<dbReference type="GO" id="GO:0004721">
    <property type="term" value="F:phosphoprotein phosphatase activity"/>
    <property type="evidence" value="ECO:0007669"/>
    <property type="project" value="InterPro"/>
</dbReference>
<dbReference type="RefSeq" id="WP_055869050.1">
    <property type="nucleotide sequence ID" value="NZ_BAAAIN010000002.1"/>
</dbReference>
<evidence type="ECO:0000259" key="1">
    <source>
        <dbReference type="PROSITE" id="PS50056"/>
    </source>
</evidence>
<dbReference type="Gene3D" id="3.90.190.10">
    <property type="entry name" value="Protein tyrosine phosphatase superfamily"/>
    <property type="match status" value="1"/>
</dbReference>
<proteinExistence type="predicted"/>
<comment type="caution">
    <text evidence="2">The sequence shown here is derived from an EMBL/GenBank/DDBJ whole genome shotgun (WGS) entry which is preliminary data.</text>
</comment>
<gene>
    <name evidence="2" type="ORF">F6W70_06205</name>
</gene>
<dbReference type="InterPro" id="IPR000387">
    <property type="entry name" value="Tyr_Pase_dom"/>
</dbReference>
<accession>A0AAD3X450</accession>
<dbReference type="InterPro" id="IPR029021">
    <property type="entry name" value="Prot-tyrosine_phosphatase-like"/>
</dbReference>
<protein>
    <submittedName>
        <fullName evidence="2">Tyrosine-protein phosphatase</fullName>
    </submittedName>
</protein>
<dbReference type="InterPro" id="IPR026893">
    <property type="entry name" value="Tyr/Ser_Pase_IphP-type"/>
</dbReference>